<evidence type="ECO:0000256" key="1">
    <source>
        <dbReference type="ARBA" id="ARBA00006886"/>
    </source>
</evidence>
<keyword evidence="4" id="KW-1185">Reference proteome</keyword>
<dbReference type="GO" id="GO:0016787">
    <property type="term" value="F:hydrolase activity"/>
    <property type="evidence" value="ECO:0007669"/>
    <property type="project" value="UniProtKB-KW"/>
</dbReference>
<dbReference type="Proteomes" id="UP000191004">
    <property type="component" value="Unassembled WGS sequence"/>
</dbReference>
<dbReference type="Pfam" id="PF00561">
    <property type="entry name" value="Abhydrolase_1"/>
    <property type="match status" value="1"/>
</dbReference>
<name>A0A1T3CXP2_9HYPO</name>
<dbReference type="SUPFAM" id="SSF53474">
    <property type="entry name" value="alpha/beta-Hydrolases"/>
    <property type="match status" value="1"/>
</dbReference>
<organism evidence="3 4">
    <name type="scientific">Trichoderma guizhouense</name>
    <dbReference type="NCBI Taxonomy" id="1491466"/>
    <lineage>
        <taxon>Eukaryota</taxon>
        <taxon>Fungi</taxon>
        <taxon>Dikarya</taxon>
        <taxon>Ascomycota</taxon>
        <taxon>Pezizomycotina</taxon>
        <taxon>Sordariomycetes</taxon>
        <taxon>Hypocreomycetidae</taxon>
        <taxon>Hypocreales</taxon>
        <taxon>Hypocreaceae</taxon>
        <taxon>Trichoderma</taxon>
    </lineage>
</organism>
<evidence type="ECO:0000259" key="2">
    <source>
        <dbReference type="Pfam" id="PF00561"/>
    </source>
</evidence>
<dbReference type="GO" id="GO:0016747">
    <property type="term" value="F:acyltransferase activity, transferring groups other than amino-acyl groups"/>
    <property type="evidence" value="ECO:0007669"/>
    <property type="project" value="InterPro"/>
</dbReference>
<evidence type="ECO:0000313" key="3">
    <source>
        <dbReference type="EMBL" id="OPB45821.1"/>
    </source>
</evidence>
<proteinExistence type="inferred from homology"/>
<accession>A0A1T3CXP2</accession>
<sequence length="336" mass="37165">MSNPIKYFNTNAATRLNADDPSKNAGLTLAYRTFGSPKNLAVLIPSCFSGRVASTLSFLYEAPNAVLKDYFVIVCGLLGGSDSSSPSNGPTSVRGSNFPDVSYETNIRLQRALCDALGITQLEGYIGYSMGGQQAYYMAVLYPSFVKHVVILASSARTSWQNKSCLGGAMTALLNSSDWQDGLYDRPAHKGTRSFARAYATWALSANWFRQERWNDLGHSTLEEYLVKNWDEGMGAWDAHDLLCMLVCWLAGDITLLNSESSFSSALASIEAKVLLMPCRSDLFFPPEDNEEELKHLRHGEIKVIESVWGHMAAGEWAQKEDQRFIESSVQQFLSS</sequence>
<reference evidence="3 4" key="1">
    <citation type="submission" date="2016-04" db="EMBL/GenBank/DDBJ databases">
        <title>Multiple horizontal gene transfer events from other fungi enriched the ability of the initially mycotrophic fungus Trichoderma (Ascomycota) to feed on dead plant biomass.</title>
        <authorList>
            <person name="Atanasova L."/>
            <person name="Chenthamara K."/>
            <person name="Zhang J."/>
            <person name="Grujic M."/>
            <person name="Henrissat B."/>
            <person name="Kuo A."/>
            <person name="Aertz A."/>
            <person name="Salamov A."/>
            <person name="Lipzen A."/>
            <person name="Labutti K."/>
            <person name="Barry K."/>
            <person name="Miao Y."/>
            <person name="Rahimi M.J."/>
            <person name="Shen Q."/>
            <person name="Grigoriev I.V."/>
            <person name="Kubicek C.P."/>
            <person name="Druzhinina I.S."/>
        </authorList>
    </citation>
    <scope>NUCLEOTIDE SEQUENCE [LARGE SCALE GENOMIC DNA]</scope>
    <source>
        <strain evidence="3 4">NJAU 4742</strain>
    </source>
</reference>
<dbReference type="PANTHER" id="PTHR32268:SF15">
    <property type="entry name" value="HOMOSERINE ACETYLTRANSFERASE FAMILY PROTEIN (AFU_ORTHOLOGUE AFUA_1G15350)"/>
    <property type="match status" value="1"/>
</dbReference>
<dbReference type="PANTHER" id="PTHR32268">
    <property type="entry name" value="HOMOSERINE O-ACETYLTRANSFERASE"/>
    <property type="match status" value="1"/>
</dbReference>
<gene>
    <name evidence="3" type="ORF">A0O28_0093880</name>
</gene>
<dbReference type="InterPro" id="IPR008220">
    <property type="entry name" value="HAT_MetX-like"/>
</dbReference>
<dbReference type="InterPro" id="IPR000073">
    <property type="entry name" value="AB_hydrolase_1"/>
</dbReference>
<comment type="similarity">
    <text evidence="1">Belongs to the AB hydrolase superfamily. MetX family.</text>
</comment>
<dbReference type="AlphaFoldDB" id="A0A1T3CXP2"/>
<keyword evidence="3" id="KW-0378">Hydrolase</keyword>
<protein>
    <submittedName>
        <fullName evidence="3">Alpha/beta hydrolase fold-1</fullName>
    </submittedName>
</protein>
<feature type="domain" description="AB hydrolase-1" evidence="2">
    <location>
        <begin position="49"/>
        <end position="154"/>
    </location>
</feature>
<dbReference type="InterPro" id="IPR029058">
    <property type="entry name" value="AB_hydrolase_fold"/>
</dbReference>
<dbReference type="EMBL" id="LVVK01000004">
    <property type="protein sequence ID" value="OPB45821.1"/>
    <property type="molecule type" value="Genomic_DNA"/>
</dbReference>
<evidence type="ECO:0000313" key="4">
    <source>
        <dbReference type="Proteomes" id="UP000191004"/>
    </source>
</evidence>
<comment type="caution">
    <text evidence="3">The sequence shown here is derived from an EMBL/GenBank/DDBJ whole genome shotgun (WGS) entry which is preliminary data.</text>
</comment>
<dbReference type="Gene3D" id="3.40.50.1820">
    <property type="entry name" value="alpha/beta hydrolase"/>
    <property type="match status" value="1"/>
</dbReference>